<dbReference type="GO" id="GO:0005524">
    <property type="term" value="F:ATP binding"/>
    <property type="evidence" value="ECO:0007669"/>
    <property type="project" value="UniProtKB-KW"/>
</dbReference>
<keyword evidence="3" id="KW-0934">Plastid</keyword>
<evidence type="ECO:0000256" key="4">
    <source>
        <dbReference type="ARBA" id="ARBA00022722"/>
    </source>
</evidence>
<evidence type="ECO:0000259" key="21">
    <source>
        <dbReference type="PROSITE" id="PS51194"/>
    </source>
</evidence>
<evidence type="ECO:0000256" key="3">
    <source>
        <dbReference type="ARBA" id="ARBA00022528"/>
    </source>
</evidence>
<evidence type="ECO:0000256" key="2">
    <source>
        <dbReference type="ARBA" id="ARBA00001946"/>
    </source>
</evidence>
<keyword evidence="12" id="KW-0460">Magnesium</keyword>
<dbReference type="SMART" id="SM00487">
    <property type="entry name" value="DEXDc"/>
    <property type="match status" value="1"/>
</dbReference>
<gene>
    <name evidence="23" type="ORF">GOP47_0011740</name>
</gene>
<dbReference type="InterPro" id="IPR005034">
    <property type="entry name" value="Dicer_dimerisation"/>
</dbReference>
<dbReference type="Pfam" id="PF03368">
    <property type="entry name" value="Dicer_dimer"/>
    <property type="match status" value="1"/>
</dbReference>
<dbReference type="EMBL" id="JABFUD020000011">
    <property type="protein sequence ID" value="KAI5073727.1"/>
    <property type="molecule type" value="Genomic_DNA"/>
</dbReference>
<keyword evidence="8" id="KW-0255">Endonuclease</keyword>
<dbReference type="PANTHER" id="PTHR14950">
    <property type="entry name" value="DICER-RELATED"/>
    <property type="match status" value="1"/>
</dbReference>
<evidence type="ECO:0000256" key="9">
    <source>
        <dbReference type="ARBA" id="ARBA00022801"/>
    </source>
</evidence>
<keyword evidence="10" id="KW-0347">Helicase</keyword>
<dbReference type="PROSITE" id="PS51194">
    <property type="entry name" value="HELICASE_CTER"/>
    <property type="match status" value="1"/>
</dbReference>
<dbReference type="Pfam" id="PF02170">
    <property type="entry name" value="PAZ"/>
    <property type="match status" value="1"/>
</dbReference>
<keyword evidence="7" id="KW-0547">Nucleotide-binding</keyword>
<dbReference type="PROSITE" id="PS00517">
    <property type="entry name" value="RNASE_3_1"/>
    <property type="match status" value="1"/>
</dbReference>
<dbReference type="Gene3D" id="3.40.50.300">
    <property type="entry name" value="P-loop containing nucleotide triphosphate hydrolases"/>
    <property type="match status" value="2"/>
</dbReference>
<keyword evidence="9" id="KW-0378">Hydrolase</keyword>
<evidence type="ECO:0000256" key="7">
    <source>
        <dbReference type="ARBA" id="ARBA00022741"/>
    </source>
</evidence>
<protein>
    <recommendedName>
        <fullName evidence="25">Dicer-like protein 4</fullName>
    </recommendedName>
</protein>
<comment type="cofactor">
    <cofactor evidence="2">
        <name>Mg(2+)</name>
        <dbReference type="ChEBI" id="CHEBI:18420"/>
    </cofactor>
</comment>
<dbReference type="GO" id="GO:0003677">
    <property type="term" value="F:DNA binding"/>
    <property type="evidence" value="ECO:0007669"/>
    <property type="project" value="InterPro"/>
</dbReference>
<evidence type="ECO:0000256" key="10">
    <source>
        <dbReference type="ARBA" id="ARBA00022806"/>
    </source>
</evidence>
<feature type="domain" description="DRBM" evidence="17">
    <location>
        <begin position="1367"/>
        <end position="1433"/>
    </location>
</feature>
<keyword evidence="5" id="KW-0479">Metal-binding</keyword>
<evidence type="ECO:0000256" key="13">
    <source>
        <dbReference type="ARBA" id="ARBA00022884"/>
    </source>
</evidence>
<feature type="domain" description="RNase III" evidence="18">
    <location>
        <begin position="992"/>
        <end position="1159"/>
    </location>
</feature>
<comment type="similarity">
    <text evidence="15 16">Belongs to the helicase family. Dicer subfamily.</text>
</comment>
<dbReference type="SMART" id="SM00535">
    <property type="entry name" value="RIBOc"/>
    <property type="match status" value="2"/>
</dbReference>
<dbReference type="GO" id="GO:0003723">
    <property type="term" value="F:RNA binding"/>
    <property type="evidence" value="ECO:0007669"/>
    <property type="project" value="UniProtKB-UniRule"/>
</dbReference>
<feature type="domain" description="Helicase ATP-binding" evidence="20">
    <location>
        <begin position="58"/>
        <end position="234"/>
    </location>
</feature>
<feature type="domain" description="RNase III" evidence="18">
    <location>
        <begin position="1200"/>
        <end position="1341"/>
    </location>
</feature>
<evidence type="ECO:0000313" key="23">
    <source>
        <dbReference type="EMBL" id="KAI5073727.1"/>
    </source>
</evidence>
<dbReference type="GO" id="GO:0005737">
    <property type="term" value="C:cytoplasm"/>
    <property type="evidence" value="ECO:0007669"/>
    <property type="project" value="TreeGrafter"/>
</dbReference>
<dbReference type="GO" id="GO:0046872">
    <property type="term" value="F:metal ion binding"/>
    <property type="evidence" value="ECO:0007669"/>
    <property type="project" value="UniProtKB-KW"/>
</dbReference>
<dbReference type="FunFam" id="1.10.1520.10:FF:000004">
    <property type="entry name" value="Endoribonuclease dicer-like 1"/>
    <property type="match status" value="1"/>
</dbReference>
<dbReference type="GO" id="GO:0005634">
    <property type="term" value="C:nucleus"/>
    <property type="evidence" value="ECO:0007669"/>
    <property type="project" value="TreeGrafter"/>
</dbReference>
<keyword evidence="13 16" id="KW-0694">RNA-binding</keyword>
<comment type="cofactor">
    <cofactor evidence="1">
        <name>Mn(2+)</name>
        <dbReference type="ChEBI" id="CHEBI:29035"/>
    </cofactor>
</comment>
<reference evidence="23" key="1">
    <citation type="submission" date="2021-01" db="EMBL/GenBank/DDBJ databases">
        <title>Adiantum capillus-veneris genome.</title>
        <authorList>
            <person name="Fang Y."/>
            <person name="Liao Q."/>
        </authorList>
    </citation>
    <scope>NUCLEOTIDE SEQUENCE</scope>
    <source>
        <strain evidence="23">H3</strain>
        <tissue evidence="23">Leaf</tissue>
    </source>
</reference>
<dbReference type="Gene3D" id="3.30.160.20">
    <property type="match status" value="2"/>
</dbReference>
<dbReference type="GO" id="GO:0004525">
    <property type="term" value="F:ribonuclease III activity"/>
    <property type="evidence" value="ECO:0007669"/>
    <property type="project" value="InterPro"/>
</dbReference>
<dbReference type="CDD" id="cd18034">
    <property type="entry name" value="DEXHc_dicer"/>
    <property type="match status" value="1"/>
</dbReference>
<sequence length="1804" mass="203147">MLDDVTYLRKPQLWWHLSQRSASENVNQAMEEVAAASSNLGSQSKHAELLPRGYQRELLMKARERNIIVCLETGCGKTLIAAMLLKELSCKFSSSTPFIAIFLVPTVILVQQQAIAIQNFTGLTVGQYNGQNDSMRWHLEKWKHNVYNLEVLVMTPQSLLNLLQHAMLTFEIIKVLVFDECHHCQKNHPYALIMEEFYFKTDICHRPRILGMTASPVIRKGKSEFQCTQDIHSLESMLDAKIVTVEDRSELDLIVPSPTIQIKEYNKVYQSWDRLQSIMGIVNTLKAKEGLGRICRDLEYCIFDLGLWFARHVTSDNYISERNSKEIYGSPTNEERDSFLRNAYECLNQTILQGGYGDQLGVDSMKPDLVSNKVASLIEVLVNFRHSQGKCIVFVERVVAAKAVAYFLSEVLKPLRCEHIVGQHLKVGGSSRNRTSKTLSDFRSGLVDLLVATNVAEEGLDIQDCCLIVQFDMPKTLRSFIQSRGRARVRSSHYVILKDRNNISEDELLDTLISNEKFVIKKILHGNDQPTESKLRTEGDVYEVKSTGAIVTSHSSIQLLHHYCSKLPSDEFYQPQPSFVYVKELSGVKCCLTLPSNACIRLVEGELCDSEAAAKRAACLKACKMLHSKGALTDHLLPPTSTKDGEADALLNPRNPEAAMEELQEPVIPEVWCQRPPTNFGMIVLHAYKISFTAVQGDRDYSNFALLMRSPLPEGAANLSETFQLRQGRAVFCKLETLRDVCLDAVQVAKAEQFQSVLFSILLDRTLEHSHSEEQLVADGPWYLIVPLRKDQQLGFSQDPEIDWERISKLKPFGGSKNMINEAETASLKVDGTDIQFSNGLLNKDNVPGLLVRTIHGKKLYCIIEIFNDLHAESAFPNCRYKNYVEYFRSMYNHELAVRGQHLLKARFLREAHNFLLNRSTKAVSDLQDRCSSDVPELSLEAKKHMEEPERSIVELPPEVCSIEYYGFYDDLVNAAVILPSLMHRIESFLVATQFHMFLGSNFPEGSLISVEKVLEAITTQKCLDYSSLERLELLGDSFLKYAVSCNLFLLHEEADEGFLSMKRIEKVCNSTLFTLGKNIGLIDYIRDFFFDPRQWVAPCYPSKYLCNKSNVMDLHGKSSKDITGKPFVVCTKRHRWMQRKTVADAIEALIGAYLEDGSEHAALAFMKFIGMEVAVNPLQIFRVQSLSKINLSLIKKIDIEAIESLLSYNFRHKGILIEAFTHASCSNHIGKCYQRLEFLGDSVLDFLITQHLYREFEDSKPGELTDLRAAIVSNESFARIVIERKLYSHLIHNSVALSKCINEFITSQYGITGDWEGDKCPKVLGDILESLICAILVDGGFNLGLVWEVFEPILQPLISARKIQFHPVRELLELCQHNHFACYKSQDRSDKQIQFTFKIHVNNHVVEGIAVSKDKRSAKRQAALDGLAKLKALGYVHPSQCKTPGSQKMSNLPCTLSKKMSVEKERSAILGSIGNSIITDISSGFLLEDASTDIDSIQDYMMVGDVTKSEPPLKIESSDSTVTETEIERTPMAIISYATETNSDDTYKGNEQDKFCSCFNNEHTTHVGPSLHTCVQHISVSLSDGKGQANVKYGNLGGGTEQSIEEAPGNSVSMSWLDEGHDPSIGKEFDSLYVSPPNTAANLASAREIISRGRPRAELHEACARKRWEHPSFICFHEEGPPHDKWFTYQVVLQLPHVGEVQCRGDSRKTTKAAMDSAAEELLHQHNIIVRVAKKVCKSLLSKGKDIYIAFVKSPLHALDSYEGNLKSLPQQKPVLRRSIGTNAIGTHTFGTGYIQRWQGKEI</sequence>
<evidence type="ECO:0000256" key="5">
    <source>
        <dbReference type="ARBA" id="ARBA00022723"/>
    </source>
</evidence>
<dbReference type="InterPro" id="IPR001650">
    <property type="entry name" value="Helicase_C-like"/>
</dbReference>
<dbReference type="InterPro" id="IPR036389">
    <property type="entry name" value="RNase_III_sf"/>
</dbReference>
<evidence type="ECO:0000256" key="16">
    <source>
        <dbReference type="PROSITE-ProRule" id="PRU00657"/>
    </source>
</evidence>
<proteinExistence type="inferred from homology"/>
<comment type="caution">
    <text evidence="23">The sequence shown here is derived from an EMBL/GenBank/DDBJ whole genome shotgun (WGS) entry which is preliminary data.</text>
</comment>
<dbReference type="FunFam" id="3.30.160.380:FF:000001">
    <property type="entry name" value="Endoribonuclease dicer-like 1"/>
    <property type="match status" value="1"/>
</dbReference>
<dbReference type="SUPFAM" id="SSF54768">
    <property type="entry name" value="dsRNA-binding domain-like"/>
    <property type="match status" value="2"/>
</dbReference>
<dbReference type="Pfam" id="PF04851">
    <property type="entry name" value="ResIII"/>
    <property type="match status" value="1"/>
</dbReference>
<dbReference type="PROSITE" id="PS50821">
    <property type="entry name" value="PAZ"/>
    <property type="match status" value="1"/>
</dbReference>
<dbReference type="PROSITE" id="PS50137">
    <property type="entry name" value="DS_RBD"/>
    <property type="match status" value="2"/>
</dbReference>
<evidence type="ECO:0000256" key="12">
    <source>
        <dbReference type="ARBA" id="ARBA00022842"/>
    </source>
</evidence>
<dbReference type="InterPro" id="IPR038248">
    <property type="entry name" value="Dicer_dimer_sf"/>
</dbReference>
<evidence type="ECO:0000256" key="15">
    <source>
        <dbReference type="ARBA" id="ARBA00035116"/>
    </source>
</evidence>
<dbReference type="Pfam" id="PF14709">
    <property type="entry name" value="DND1_DSRM"/>
    <property type="match status" value="1"/>
</dbReference>
<dbReference type="FunFam" id="3.40.50.300:FF:000628">
    <property type="entry name" value="Endoribonuclease Dicer"/>
    <property type="match status" value="1"/>
</dbReference>
<dbReference type="SUPFAM" id="SSF52540">
    <property type="entry name" value="P-loop containing nucleoside triphosphate hydrolases"/>
    <property type="match status" value="1"/>
</dbReference>
<feature type="domain" description="DRBM" evidence="17">
    <location>
        <begin position="1655"/>
        <end position="1726"/>
    </location>
</feature>
<dbReference type="InterPro" id="IPR003100">
    <property type="entry name" value="PAZ_dom"/>
</dbReference>
<dbReference type="InterPro" id="IPR000999">
    <property type="entry name" value="RNase_III_dom"/>
</dbReference>
<feature type="domain" description="PAZ" evidence="19">
    <location>
        <begin position="833"/>
        <end position="965"/>
    </location>
</feature>
<evidence type="ECO:0000256" key="6">
    <source>
        <dbReference type="ARBA" id="ARBA00022737"/>
    </source>
</evidence>
<dbReference type="InterPro" id="IPR036085">
    <property type="entry name" value="PAZ_dom_sf"/>
</dbReference>
<dbReference type="OrthoDB" id="6513042at2759"/>
<dbReference type="SMART" id="SM00490">
    <property type="entry name" value="HELICc"/>
    <property type="match status" value="1"/>
</dbReference>
<feature type="domain" description="Dicer dsRNA-binding fold" evidence="22">
    <location>
        <begin position="556"/>
        <end position="646"/>
    </location>
</feature>
<evidence type="ECO:0000256" key="11">
    <source>
        <dbReference type="ARBA" id="ARBA00022840"/>
    </source>
</evidence>
<keyword evidence="14" id="KW-0464">Manganese</keyword>
<name>A0A9D4UTT0_ADICA</name>
<keyword evidence="24" id="KW-1185">Reference proteome</keyword>
<dbReference type="Gene3D" id="2.170.260.10">
    <property type="entry name" value="paz domain"/>
    <property type="match status" value="1"/>
</dbReference>
<keyword evidence="6" id="KW-0677">Repeat</keyword>
<evidence type="ECO:0000256" key="14">
    <source>
        <dbReference type="ARBA" id="ARBA00023211"/>
    </source>
</evidence>
<evidence type="ECO:0000259" key="17">
    <source>
        <dbReference type="PROSITE" id="PS50137"/>
    </source>
</evidence>
<dbReference type="Gene3D" id="3.30.160.380">
    <property type="entry name" value="Dicer dimerisation domain"/>
    <property type="match status" value="1"/>
</dbReference>
<dbReference type="SUPFAM" id="SSF69065">
    <property type="entry name" value="RNase III domain-like"/>
    <property type="match status" value="2"/>
</dbReference>
<dbReference type="Pfam" id="PF00271">
    <property type="entry name" value="Helicase_C"/>
    <property type="match status" value="1"/>
</dbReference>
<evidence type="ECO:0000259" key="20">
    <source>
        <dbReference type="PROSITE" id="PS51192"/>
    </source>
</evidence>
<dbReference type="GO" id="GO:0004386">
    <property type="term" value="F:helicase activity"/>
    <property type="evidence" value="ECO:0007669"/>
    <property type="project" value="UniProtKB-KW"/>
</dbReference>
<evidence type="ECO:0000256" key="1">
    <source>
        <dbReference type="ARBA" id="ARBA00001936"/>
    </source>
</evidence>
<dbReference type="PANTHER" id="PTHR14950:SF79">
    <property type="entry name" value="DICER-LIKE PROTEIN 4"/>
    <property type="match status" value="1"/>
</dbReference>
<dbReference type="InterPro" id="IPR014001">
    <property type="entry name" value="Helicase_ATP-bd"/>
</dbReference>
<dbReference type="PROSITE" id="PS50142">
    <property type="entry name" value="RNASE_3_2"/>
    <property type="match status" value="2"/>
</dbReference>
<dbReference type="Proteomes" id="UP000886520">
    <property type="component" value="Chromosome 11"/>
</dbReference>
<dbReference type="InterPro" id="IPR014720">
    <property type="entry name" value="dsRBD_dom"/>
</dbReference>
<dbReference type="InterPro" id="IPR006935">
    <property type="entry name" value="Helicase/UvrB_N"/>
</dbReference>
<evidence type="ECO:0000256" key="8">
    <source>
        <dbReference type="ARBA" id="ARBA00022759"/>
    </source>
</evidence>
<dbReference type="Pfam" id="PF00035">
    <property type="entry name" value="dsrm"/>
    <property type="match status" value="1"/>
</dbReference>
<dbReference type="GO" id="GO:0030422">
    <property type="term" value="P:siRNA processing"/>
    <property type="evidence" value="ECO:0007669"/>
    <property type="project" value="TreeGrafter"/>
</dbReference>
<keyword evidence="3" id="KW-0150">Chloroplast</keyword>
<dbReference type="SMART" id="SM00358">
    <property type="entry name" value="DSRM"/>
    <property type="match status" value="2"/>
</dbReference>
<feature type="domain" description="Helicase C-terminal" evidence="21">
    <location>
        <begin position="376"/>
        <end position="524"/>
    </location>
</feature>
<evidence type="ECO:0000259" key="19">
    <source>
        <dbReference type="PROSITE" id="PS50821"/>
    </source>
</evidence>
<dbReference type="SMART" id="SM00949">
    <property type="entry name" value="PAZ"/>
    <property type="match status" value="1"/>
</dbReference>
<dbReference type="Gene3D" id="1.10.1520.10">
    <property type="entry name" value="Ribonuclease III domain"/>
    <property type="match status" value="2"/>
</dbReference>
<dbReference type="Pfam" id="PF00636">
    <property type="entry name" value="Ribonuclease_3"/>
    <property type="match status" value="2"/>
</dbReference>
<evidence type="ECO:0000313" key="24">
    <source>
        <dbReference type="Proteomes" id="UP000886520"/>
    </source>
</evidence>
<evidence type="ECO:0000259" key="22">
    <source>
        <dbReference type="PROSITE" id="PS51327"/>
    </source>
</evidence>
<evidence type="ECO:0008006" key="25">
    <source>
        <dbReference type="Google" id="ProtNLM"/>
    </source>
</evidence>
<organism evidence="23 24">
    <name type="scientific">Adiantum capillus-veneris</name>
    <name type="common">Maidenhair fern</name>
    <dbReference type="NCBI Taxonomy" id="13818"/>
    <lineage>
        <taxon>Eukaryota</taxon>
        <taxon>Viridiplantae</taxon>
        <taxon>Streptophyta</taxon>
        <taxon>Embryophyta</taxon>
        <taxon>Tracheophyta</taxon>
        <taxon>Polypodiopsida</taxon>
        <taxon>Polypodiidae</taxon>
        <taxon>Polypodiales</taxon>
        <taxon>Pteridineae</taxon>
        <taxon>Pteridaceae</taxon>
        <taxon>Vittarioideae</taxon>
        <taxon>Adiantum</taxon>
    </lineage>
</organism>
<dbReference type="SUPFAM" id="SSF101690">
    <property type="entry name" value="PAZ domain"/>
    <property type="match status" value="1"/>
</dbReference>
<dbReference type="InterPro" id="IPR027417">
    <property type="entry name" value="P-loop_NTPase"/>
</dbReference>
<evidence type="ECO:0000259" key="18">
    <source>
        <dbReference type="PROSITE" id="PS50142"/>
    </source>
</evidence>
<accession>A0A9D4UTT0</accession>
<dbReference type="PROSITE" id="PS51327">
    <property type="entry name" value="DICER_DSRBF"/>
    <property type="match status" value="1"/>
</dbReference>
<dbReference type="CDD" id="cd00593">
    <property type="entry name" value="RIBOc"/>
    <property type="match status" value="2"/>
</dbReference>
<keyword evidence="4" id="KW-0540">Nuclease</keyword>
<dbReference type="PROSITE" id="PS51192">
    <property type="entry name" value="HELICASE_ATP_BIND_1"/>
    <property type="match status" value="1"/>
</dbReference>
<keyword evidence="11" id="KW-0067">ATP-binding</keyword>